<evidence type="ECO:0000256" key="9">
    <source>
        <dbReference type="SAM" id="MobiDB-lite"/>
    </source>
</evidence>
<evidence type="ECO:0000256" key="4">
    <source>
        <dbReference type="ARBA" id="ARBA00022771"/>
    </source>
</evidence>
<feature type="compositionally biased region" description="Low complexity" evidence="9">
    <location>
        <begin position="1384"/>
        <end position="1396"/>
    </location>
</feature>
<protein>
    <submittedName>
        <fullName evidence="11">Putative zinc finger protein Ran-binding domain-containing protein</fullName>
    </submittedName>
</protein>
<dbReference type="GO" id="GO:0003723">
    <property type="term" value="F:RNA binding"/>
    <property type="evidence" value="ECO:0007669"/>
    <property type="project" value="UniProtKB-KW"/>
</dbReference>
<dbReference type="SMART" id="SM00547">
    <property type="entry name" value="ZnF_RBZ"/>
    <property type="match status" value="2"/>
</dbReference>
<dbReference type="EMBL" id="JTDY01001989">
    <property type="protein sequence ID" value="KOB72387.1"/>
    <property type="molecule type" value="Genomic_DNA"/>
</dbReference>
<reference evidence="11 12" key="1">
    <citation type="journal article" date="2015" name="Genome Biol. Evol.">
        <title>The genome of winter moth (Operophtera brumata) provides a genomic perspective on sexual dimorphism and phenology.</title>
        <authorList>
            <person name="Derks M.F."/>
            <person name="Smit S."/>
            <person name="Salis L."/>
            <person name="Schijlen E."/>
            <person name="Bossers A."/>
            <person name="Mateman C."/>
            <person name="Pijl A.S."/>
            <person name="de Ridder D."/>
            <person name="Groenen M.A."/>
            <person name="Visser M.E."/>
            <person name="Megens H.J."/>
        </authorList>
    </citation>
    <scope>NUCLEOTIDE SEQUENCE [LARGE SCALE GENOMIC DNA]</scope>
    <source>
        <strain evidence="11">WM2013NL</strain>
        <tissue evidence="11">Head and thorax</tissue>
    </source>
</reference>
<evidence type="ECO:0000256" key="8">
    <source>
        <dbReference type="PROSITE-ProRule" id="PRU00322"/>
    </source>
</evidence>
<keyword evidence="7" id="KW-0539">Nucleus</keyword>
<keyword evidence="12" id="KW-1185">Reference proteome</keyword>
<feature type="region of interest" description="Disordered" evidence="9">
    <location>
        <begin position="381"/>
        <end position="410"/>
    </location>
</feature>
<feature type="compositionally biased region" description="Polar residues" evidence="9">
    <location>
        <begin position="1215"/>
        <end position="1226"/>
    </location>
</feature>
<feature type="region of interest" description="Disordered" evidence="9">
    <location>
        <begin position="431"/>
        <end position="503"/>
    </location>
</feature>
<proteinExistence type="predicted"/>
<dbReference type="Proteomes" id="UP000037510">
    <property type="component" value="Unassembled WGS sequence"/>
</dbReference>
<feature type="compositionally biased region" description="Acidic residues" evidence="9">
    <location>
        <begin position="1353"/>
        <end position="1368"/>
    </location>
</feature>
<feature type="compositionally biased region" description="Low complexity" evidence="9">
    <location>
        <begin position="475"/>
        <end position="485"/>
    </location>
</feature>
<dbReference type="Gene3D" id="4.10.1060.10">
    <property type="entry name" value="Zinc finger, RanBP2-type"/>
    <property type="match status" value="2"/>
</dbReference>
<feature type="region of interest" description="Disordered" evidence="9">
    <location>
        <begin position="790"/>
        <end position="824"/>
    </location>
</feature>
<dbReference type="Pfam" id="PF00641">
    <property type="entry name" value="Zn_ribbon_RanBP"/>
    <property type="match status" value="2"/>
</dbReference>
<feature type="region of interest" description="Disordered" evidence="9">
    <location>
        <begin position="109"/>
        <end position="140"/>
    </location>
</feature>
<organism evidence="11 12">
    <name type="scientific">Operophtera brumata</name>
    <name type="common">Winter moth</name>
    <name type="synonym">Phalaena brumata</name>
    <dbReference type="NCBI Taxonomy" id="104452"/>
    <lineage>
        <taxon>Eukaryota</taxon>
        <taxon>Metazoa</taxon>
        <taxon>Ecdysozoa</taxon>
        <taxon>Arthropoda</taxon>
        <taxon>Hexapoda</taxon>
        <taxon>Insecta</taxon>
        <taxon>Pterygota</taxon>
        <taxon>Neoptera</taxon>
        <taxon>Endopterygota</taxon>
        <taxon>Lepidoptera</taxon>
        <taxon>Glossata</taxon>
        <taxon>Ditrysia</taxon>
        <taxon>Geometroidea</taxon>
        <taxon>Geometridae</taxon>
        <taxon>Larentiinae</taxon>
        <taxon>Operophtera</taxon>
    </lineage>
</organism>
<feature type="domain" description="RanBP2-type" evidence="10">
    <location>
        <begin position="59"/>
        <end position="88"/>
    </location>
</feature>
<feature type="region of interest" description="Disordered" evidence="9">
    <location>
        <begin position="1289"/>
        <end position="1402"/>
    </location>
</feature>
<comment type="subcellular location">
    <subcellularLocation>
        <location evidence="1">Nucleus</location>
    </subcellularLocation>
</comment>
<evidence type="ECO:0000313" key="12">
    <source>
        <dbReference type="Proteomes" id="UP000037510"/>
    </source>
</evidence>
<feature type="compositionally biased region" description="Basic and acidic residues" evidence="9">
    <location>
        <begin position="1289"/>
        <end position="1300"/>
    </location>
</feature>
<keyword evidence="4 8" id="KW-0863">Zinc-finger</keyword>
<evidence type="ECO:0000256" key="5">
    <source>
        <dbReference type="ARBA" id="ARBA00022833"/>
    </source>
</evidence>
<feature type="region of interest" description="Disordered" evidence="9">
    <location>
        <begin position="1012"/>
        <end position="1035"/>
    </location>
</feature>
<dbReference type="InterPro" id="IPR001876">
    <property type="entry name" value="Znf_RanBP2"/>
</dbReference>
<evidence type="ECO:0000256" key="6">
    <source>
        <dbReference type="ARBA" id="ARBA00022884"/>
    </source>
</evidence>
<dbReference type="GO" id="GO:0005634">
    <property type="term" value="C:nucleus"/>
    <property type="evidence" value="ECO:0007669"/>
    <property type="project" value="UniProtKB-SubCell"/>
</dbReference>
<dbReference type="PROSITE" id="PS01358">
    <property type="entry name" value="ZF_RANBP2_1"/>
    <property type="match status" value="2"/>
</dbReference>
<feature type="region of interest" description="Disordered" evidence="9">
    <location>
        <begin position="168"/>
        <end position="197"/>
    </location>
</feature>
<feature type="compositionally biased region" description="Polar residues" evidence="9">
    <location>
        <begin position="957"/>
        <end position="992"/>
    </location>
</feature>
<feature type="region of interest" description="Disordered" evidence="9">
    <location>
        <begin position="518"/>
        <end position="541"/>
    </location>
</feature>
<feature type="domain" description="RanBP2-type" evidence="10">
    <location>
        <begin position="2"/>
        <end position="33"/>
    </location>
</feature>
<dbReference type="FunFam" id="4.10.1060.10:FF:000004">
    <property type="entry name" value="Zinc finger Ran-binding domain-containing protein 2"/>
    <property type="match status" value="1"/>
</dbReference>
<feature type="compositionally biased region" description="Low complexity" evidence="9">
    <location>
        <begin position="450"/>
        <end position="460"/>
    </location>
</feature>
<dbReference type="PROSITE" id="PS50199">
    <property type="entry name" value="ZF_RANBP2_2"/>
    <property type="match status" value="2"/>
</dbReference>
<comment type="caution">
    <text evidence="11">The sequence shown here is derived from an EMBL/GenBank/DDBJ whole genome shotgun (WGS) entry which is preliminary data.</text>
</comment>
<keyword evidence="6" id="KW-0694">RNA-binding</keyword>
<dbReference type="InterPro" id="IPR036443">
    <property type="entry name" value="Znf_RanBP2_sf"/>
</dbReference>
<dbReference type="STRING" id="104452.A0A0L7LA94"/>
<dbReference type="GO" id="GO:0001530">
    <property type="term" value="F:lipopolysaccharide binding"/>
    <property type="evidence" value="ECO:0007669"/>
    <property type="project" value="TreeGrafter"/>
</dbReference>
<dbReference type="SUPFAM" id="SSF90209">
    <property type="entry name" value="Ran binding protein zinc finger-like"/>
    <property type="match status" value="2"/>
</dbReference>
<evidence type="ECO:0000313" key="11">
    <source>
        <dbReference type="EMBL" id="KOB72387.1"/>
    </source>
</evidence>
<evidence type="ECO:0000256" key="2">
    <source>
        <dbReference type="ARBA" id="ARBA00022723"/>
    </source>
</evidence>
<dbReference type="PANTHER" id="PTHR12999:SF17">
    <property type="entry name" value="ZINC FINGER RAN-BINDING DOMAIN-CONTAINING PROTEIN 2"/>
    <property type="match status" value="1"/>
</dbReference>
<feature type="compositionally biased region" description="Polar residues" evidence="9">
    <location>
        <begin position="220"/>
        <end position="230"/>
    </location>
</feature>
<accession>A0A0L7LA94</accession>
<gene>
    <name evidence="11" type="ORF">OBRU01_12236</name>
</gene>
<feature type="compositionally biased region" description="Basic residues" evidence="9">
    <location>
        <begin position="1332"/>
        <end position="1348"/>
    </location>
</feature>
<evidence type="ECO:0000256" key="7">
    <source>
        <dbReference type="ARBA" id="ARBA00023242"/>
    </source>
</evidence>
<dbReference type="PANTHER" id="PTHR12999">
    <property type="entry name" value="ZINC FINGER RAN-BINDING DOMAIN-CONTAINING PROTEIN 2 ZRANB2-RELATED"/>
    <property type="match status" value="1"/>
</dbReference>
<dbReference type="GO" id="GO:0008270">
    <property type="term" value="F:zinc ion binding"/>
    <property type="evidence" value="ECO:0007669"/>
    <property type="project" value="UniProtKB-KW"/>
</dbReference>
<feature type="compositionally biased region" description="Low complexity" evidence="9">
    <location>
        <begin position="1201"/>
        <end position="1213"/>
    </location>
</feature>
<evidence type="ECO:0000256" key="1">
    <source>
        <dbReference type="ARBA" id="ARBA00004123"/>
    </source>
</evidence>
<keyword evidence="5" id="KW-0862">Zinc</keyword>
<feature type="compositionally biased region" description="Polar residues" evidence="9">
    <location>
        <begin position="800"/>
        <end position="819"/>
    </location>
</feature>
<sequence length="1402" mass="155342">MNDGDWICSEANCGNINFARRTSCYRCNAEKPEADNASKKKLGTEIGKSAAEKSRGLFNADDWQCNKCANVNWARRTTCNVCNAPKFGEVEARTGYGGGYNERGVVEYRRREGSSDDEYDEFGRKKRKQQRSETGDRVGITEGAEYKNLITKPQMELKVRNYMPAPATERNAITEQNKPKGRFNDGSVSGDSMHSIPSLRQNQDHYQTDAHKQNIKNMHSNKANSGFQSRQNRKRNTSTGDKDHTASSGYETAPKKTRKDSTDSPVFMSFNPVMENMVTSSNEVAYKFNGKTTSQNYAIKYTLKERVTAAAYAITYNNCKMSSERFQSLFDKPAPEFQKIFAWRQQLLATGCLDDAHSLTKSSCTPVKPVRVPNPDEIAIISSDSEEEGTTKSHLPKKPALQPRQRSDSVETVLLETVDKDTQGAKPFIETAEERGTNNKNNPAIKGTCSSSSDSRNSDSSETDSEPLERKSKTSTKSSRPKNTSARQSAIDSDSESISYHSDEENFLSRKFGENKKVKRKFKRRNAPIPPPATCSTPEKPVSYVPMTQPHTNTQPFQGYCTAKPMEKSPLMTGNIYTPNLRNMTAKTHKRPPGDVDNGSTEYVPTRLGATAKNNYQDFKNHVRLNGSGYWAKANGATLSTKRNSISQDVAPGLPQQNKSPIKGSISSYIPAVKQADKSLIETPKTLLIPGLGAHNKSPINKRGSSFIPGFGDLDTSPMKRVISSCISAFGELQKSSINRAISSFTPIEKPKNSVVSGFGNPDQFPIQKITTIPGLHESAPVKHKSSFIPGLESEKMPLQNYTSPSPAKSQTEQNSYSKGYTDFSQDDLDSSIATDHYLPFDRPKKVTLQIDQDLRCDQPPMQQKADQSLPQVDQIPLPETRYENTDCIFAVFKDNVGSKNGSIMDIFDSGLTEKSPERKKELEKYDNVKKPYVTEWDEDDDALYGESGNATEERNASPTPMKTNQSQSPAESMMNVDSQQDTMDRSSPNNLTDLLNERKEMLLGLLNNFQKNNESDQSPQKYNNNRAQQSSPNESFLTHALSNKETQFQKPVNNLTIMPEPIPQELSEELMRMSEDANNGEPPDKIISSPINIKDTKRIHIIESITIGPGTNQNLYSHNPELDLKPVTVISQPEMNTASENNSFSEKIEILESSDDQELPQVAASLPAAQSTADLSNLLAGIDANTLMLALKNLQQLAQNSHNSSFSSTHNNPEPEQQNPESASQAVDTINLTNDEWEKESVREGSIERQLEEMDGNPAATPFLSDIFDPGPVLQNVTRKLNINLKSPLDKTDAQKPDENAPVIGNFKSFALPKPPRLNRVKVPIKTSSKSSKRKGDGKRKRKKKKAAGSQDEAEGEEDEEESGDEADLAKYDLWGSEDESSKTGSSSKTGGSSKAGELHS</sequence>
<keyword evidence="2" id="KW-0479">Metal-binding</keyword>
<feature type="region of interest" description="Disordered" evidence="9">
    <location>
        <begin position="1201"/>
        <end position="1226"/>
    </location>
</feature>
<feature type="region of interest" description="Disordered" evidence="9">
    <location>
        <begin position="940"/>
        <end position="992"/>
    </location>
</feature>
<feature type="region of interest" description="Disordered" evidence="9">
    <location>
        <begin position="220"/>
        <end position="266"/>
    </location>
</feature>
<keyword evidence="3" id="KW-0677">Repeat</keyword>
<feature type="compositionally biased region" description="Polar residues" evidence="9">
    <location>
        <begin position="486"/>
        <end position="500"/>
    </location>
</feature>
<evidence type="ECO:0000256" key="3">
    <source>
        <dbReference type="ARBA" id="ARBA00022737"/>
    </source>
</evidence>
<evidence type="ECO:0000259" key="10">
    <source>
        <dbReference type="PROSITE" id="PS50199"/>
    </source>
</evidence>
<name>A0A0L7LA94_OPEBR</name>